<feature type="domain" description="Type I restriction modification DNA specificity" evidence="5">
    <location>
        <begin position="8"/>
        <end position="167"/>
    </location>
</feature>
<dbReference type="STRING" id="1461693.ATO10_10930"/>
<dbReference type="PATRIC" id="fig|1461693.3.peg.2214"/>
<dbReference type="PANTHER" id="PTHR30408:SF12">
    <property type="entry name" value="TYPE I RESTRICTION ENZYME MJAVIII SPECIFICITY SUBUNIT"/>
    <property type="match status" value="1"/>
</dbReference>
<evidence type="ECO:0000256" key="2">
    <source>
        <dbReference type="ARBA" id="ARBA00022747"/>
    </source>
</evidence>
<dbReference type="eggNOG" id="COG0732">
    <property type="taxonomic scope" value="Bacteria"/>
</dbReference>
<name>A0A058ZKV9_9RHOB</name>
<dbReference type="InterPro" id="IPR044946">
    <property type="entry name" value="Restrct_endonuc_typeI_TRD_sf"/>
</dbReference>
<sequence length="379" mass="41474">MKDLPTTGWTLVALSDVATVVNGGTPKSKVAEYWGGDVQWLTPKDMGQMEGREISETPRTITQAGLKGSSARLVPAGSVILSTRAPIGHLAINAAPMAFNQGCRGIIPSEKLDPVYLYHFLDMSRDLLNELGSGTTFKELSATNLKSVEIPIPPLEEQQRIVAILDEALEGLARARAHAEANLQNAQDLFESLRFVMLSEQTEGWETHPLADCFRLKSGENLTAKKMVPGPFPVYGGNGIAGTHDACNLTGDNVIIGRVGALCGNARYIDHDIWLTDNAFKVVNYNFDFDHRFLAYLLNFKNLRSLARQAAQPVISNSSLADLELTFPASVELQAELANKLSDAETKLEDIKKKYEAKIQDFGDLRQSLLQKAFAGELT</sequence>
<evidence type="ECO:0000313" key="7">
    <source>
        <dbReference type="Proteomes" id="UP000024836"/>
    </source>
</evidence>
<reference evidence="6 7" key="1">
    <citation type="submission" date="2013-04" db="EMBL/GenBank/DDBJ databases">
        <title>Shimia sp. 22II-S11-Z10 Genome Sequencing.</title>
        <authorList>
            <person name="Lai Q."/>
            <person name="Li G."/>
            <person name="Shao Z."/>
        </authorList>
    </citation>
    <scope>NUCLEOTIDE SEQUENCE [LARGE SCALE GENOMIC DNA]</scope>
    <source>
        <strain evidence="7">22II-S11-Z10</strain>
    </source>
</reference>
<dbReference type="GO" id="GO:0003677">
    <property type="term" value="F:DNA binding"/>
    <property type="evidence" value="ECO:0007669"/>
    <property type="project" value="UniProtKB-KW"/>
</dbReference>
<keyword evidence="4" id="KW-0175">Coiled coil</keyword>
<feature type="domain" description="Type I restriction modification DNA specificity" evidence="5">
    <location>
        <begin position="203"/>
        <end position="359"/>
    </location>
</feature>
<dbReference type="CDD" id="cd17273">
    <property type="entry name" value="RMtype1_S_EcoJA69PI-TRD1-CR1_like"/>
    <property type="match status" value="1"/>
</dbReference>
<dbReference type="RefSeq" id="WP_051598091.1">
    <property type="nucleotide sequence ID" value="NZ_AQQY01000006.1"/>
</dbReference>
<dbReference type="InterPro" id="IPR000055">
    <property type="entry name" value="Restrct_endonuc_typeI_TRD"/>
</dbReference>
<dbReference type="SUPFAM" id="SSF116734">
    <property type="entry name" value="DNA methylase specificity domain"/>
    <property type="match status" value="2"/>
</dbReference>
<accession>A0A058ZKV9</accession>
<proteinExistence type="inferred from homology"/>
<evidence type="ECO:0000256" key="4">
    <source>
        <dbReference type="SAM" id="Coils"/>
    </source>
</evidence>
<dbReference type="OrthoDB" id="512700at2"/>
<evidence type="ECO:0000256" key="1">
    <source>
        <dbReference type="ARBA" id="ARBA00010923"/>
    </source>
</evidence>
<dbReference type="InterPro" id="IPR052021">
    <property type="entry name" value="Type-I_RS_S_subunit"/>
</dbReference>
<evidence type="ECO:0000313" key="6">
    <source>
        <dbReference type="EMBL" id="KCV81855.1"/>
    </source>
</evidence>
<protein>
    <submittedName>
        <fullName evidence="6">Type I restriction modification enzyme protein S</fullName>
    </submittedName>
</protein>
<dbReference type="Pfam" id="PF01420">
    <property type="entry name" value="Methylase_S"/>
    <property type="match status" value="2"/>
</dbReference>
<dbReference type="AlphaFoldDB" id="A0A058ZKV9"/>
<evidence type="ECO:0000256" key="3">
    <source>
        <dbReference type="ARBA" id="ARBA00023125"/>
    </source>
</evidence>
<feature type="coiled-coil region" evidence="4">
    <location>
        <begin position="334"/>
        <end position="361"/>
    </location>
</feature>
<dbReference type="Gene3D" id="3.90.220.20">
    <property type="entry name" value="DNA methylase specificity domains"/>
    <property type="match status" value="2"/>
</dbReference>
<keyword evidence="2" id="KW-0680">Restriction system</keyword>
<gene>
    <name evidence="6" type="ORF">ATO10_10930</name>
</gene>
<evidence type="ECO:0000259" key="5">
    <source>
        <dbReference type="Pfam" id="PF01420"/>
    </source>
</evidence>
<comment type="similarity">
    <text evidence="1">Belongs to the type-I restriction system S methylase family.</text>
</comment>
<dbReference type="EMBL" id="AQQY01000006">
    <property type="protein sequence ID" value="KCV81855.1"/>
    <property type="molecule type" value="Genomic_DNA"/>
</dbReference>
<comment type="caution">
    <text evidence="6">The sequence shown here is derived from an EMBL/GenBank/DDBJ whole genome shotgun (WGS) entry which is preliminary data.</text>
</comment>
<dbReference type="Proteomes" id="UP000024836">
    <property type="component" value="Unassembled WGS sequence"/>
</dbReference>
<dbReference type="PANTHER" id="PTHR30408">
    <property type="entry name" value="TYPE-1 RESTRICTION ENZYME ECOKI SPECIFICITY PROTEIN"/>
    <property type="match status" value="1"/>
</dbReference>
<dbReference type="GO" id="GO:0009307">
    <property type="term" value="P:DNA restriction-modification system"/>
    <property type="evidence" value="ECO:0007669"/>
    <property type="project" value="UniProtKB-KW"/>
</dbReference>
<dbReference type="CDD" id="cd17266">
    <property type="entry name" value="RMtype1_S_Sau1132ORF3780P-TRD2-CR2_like"/>
    <property type="match status" value="1"/>
</dbReference>
<organism evidence="6 7">
    <name type="scientific">Actibacterium atlanticum</name>
    <dbReference type="NCBI Taxonomy" id="1461693"/>
    <lineage>
        <taxon>Bacteria</taxon>
        <taxon>Pseudomonadati</taxon>
        <taxon>Pseudomonadota</taxon>
        <taxon>Alphaproteobacteria</taxon>
        <taxon>Rhodobacterales</taxon>
        <taxon>Roseobacteraceae</taxon>
        <taxon>Actibacterium</taxon>
    </lineage>
</organism>
<keyword evidence="7" id="KW-1185">Reference proteome</keyword>
<keyword evidence="3" id="KW-0238">DNA-binding</keyword>